<gene>
    <name evidence="1" type="ORF">CRD36_01805</name>
</gene>
<comment type="caution">
    <text evidence="1">The sequence shown here is derived from an EMBL/GenBank/DDBJ whole genome shotgun (WGS) entry which is preliminary data.</text>
</comment>
<accession>A0A2G4YWB8</accession>
<dbReference type="EMBL" id="PDEM01000007">
    <property type="protein sequence ID" value="PHZ86634.1"/>
    <property type="molecule type" value="Genomic_DNA"/>
</dbReference>
<dbReference type="InterPro" id="IPR023214">
    <property type="entry name" value="HAD_sf"/>
</dbReference>
<dbReference type="Pfam" id="PF00702">
    <property type="entry name" value="Hydrolase"/>
    <property type="match status" value="1"/>
</dbReference>
<dbReference type="Proteomes" id="UP000229730">
    <property type="component" value="Unassembled WGS sequence"/>
</dbReference>
<dbReference type="InterPro" id="IPR010237">
    <property type="entry name" value="Pyr-5-nucltdase"/>
</dbReference>
<dbReference type="SUPFAM" id="SSF56784">
    <property type="entry name" value="HAD-like"/>
    <property type="match status" value="1"/>
</dbReference>
<name>A0A2G4YWB8_9PROT</name>
<dbReference type="InParanoid" id="A0A2G4YWB8"/>
<evidence type="ECO:0000313" key="1">
    <source>
        <dbReference type="EMBL" id="PHZ86634.1"/>
    </source>
</evidence>
<dbReference type="InterPro" id="IPR006439">
    <property type="entry name" value="HAD-SF_hydro_IA"/>
</dbReference>
<dbReference type="AlphaFoldDB" id="A0A2G4YWB8"/>
<dbReference type="PANTHER" id="PTHR12725">
    <property type="entry name" value="HALOACID DEHALOGENASE-LIKE HYDROLASE"/>
    <property type="match status" value="1"/>
</dbReference>
<evidence type="ECO:0000313" key="2">
    <source>
        <dbReference type="Proteomes" id="UP000229730"/>
    </source>
</evidence>
<dbReference type="SFLD" id="SFLDG01132">
    <property type="entry name" value="C1.5.3:_5'-Nucleotidase_Like"/>
    <property type="match status" value="1"/>
</dbReference>
<reference evidence="1 2" key="1">
    <citation type="submission" date="2017-10" db="EMBL/GenBank/DDBJ databases">
        <title>Frigbacter circumglobatus gen. nov. sp. nov., isolated from sediment cultured in situ.</title>
        <authorList>
            <person name="Zhao Z."/>
        </authorList>
    </citation>
    <scope>NUCLEOTIDE SEQUENCE [LARGE SCALE GENOMIC DNA]</scope>
    <source>
        <strain evidence="1 2">ZYL</strain>
    </source>
</reference>
<dbReference type="Gene3D" id="1.10.150.450">
    <property type="match status" value="1"/>
</dbReference>
<dbReference type="OrthoDB" id="9803141at2"/>
<dbReference type="Gene3D" id="3.40.50.1000">
    <property type="entry name" value="HAD superfamily/HAD-like"/>
    <property type="match status" value="1"/>
</dbReference>
<dbReference type="RefSeq" id="WP_099471010.1">
    <property type="nucleotide sequence ID" value="NZ_CAXBMK010000004.1"/>
</dbReference>
<keyword evidence="2" id="KW-1185">Reference proteome</keyword>
<dbReference type="SFLD" id="SFLDG01129">
    <property type="entry name" value="C1.5:_HAD__Beta-PGM__Phosphata"/>
    <property type="match status" value="1"/>
</dbReference>
<organism evidence="1 2">
    <name type="scientific">Paremcibacter congregatus</name>
    <dbReference type="NCBI Taxonomy" id="2043170"/>
    <lineage>
        <taxon>Bacteria</taxon>
        <taxon>Pseudomonadati</taxon>
        <taxon>Pseudomonadota</taxon>
        <taxon>Alphaproteobacteria</taxon>
        <taxon>Emcibacterales</taxon>
        <taxon>Emcibacteraceae</taxon>
        <taxon>Paremcibacter</taxon>
    </lineage>
</organism>
<proteinExistence type="predicted"/>
<dbReference type="NCBIfam" id="TIGR01509">
    <property type="entry name" value="HAD-SF-IA-v3"/>
    <property type="match status" value="1"/>
</dbReference>
<sequence length="222" mass="25289">MNLDNKQVKHWVFDLDNTLYPSDNNLFAQISDRMGYFIADRYDLPLEQAKARQKKFFHAYGTTLRGLMVEHDVQPDEFLEYVHDIDFSFLAPDPALKTVLGKLHGRMIIYTNGSVPYAERVLEHIGLSNMFDDIFAIENADYLPKPAAASYQKMIETTGVAPQDAVMVEDMAQNLIPASRMGMKTVWLPTAEEWSARGHEADHIDYTVNDLTAWLEQLTGQA</sequence>
<dbReference type="InterPro" id="IPR036412">
    <property type="entry name" value="HAD-like_sf"/>
</dbReference>
<dbReference type="SFLD" id="SFLDS00003">
    <property type="entry name" value="Haloacid_Dehalogenase"/>
    <property type="match status" value="1"/>
</dbReference>
<dbReference type="NCBIfam" id="TIGR01993">
    <property type="entry name" value="Pyr-5-nucltdase"/>
    <property type="match status" value="1"/>
</dbReference>
<protein>
    <submittedName>
        <fullName evidence="1">Pyrimidine 5'-nucleotidase</fullName>
    </submittedName>
</protein>
<dbReference type="PANTHER" id="PTHR12725:SF117">
    <property type="entry name" value="HALOACID DEHALOGENASE-LIKE HYDROLASE"/>
    <property type="match status" value="1"/>
</dbReference>